<keyword evidence="5 6" id="KW-0472">Membrane</keyword>
<feature type="transmembrane region" description="Helical" evidence="6">
    <location>
        <begin position="57"/>
        <end position="79"/>
    </location>
</feature>
<dbReference type="PANTHER" id="PTHR33931:SF2">
    <property type="entry name" value="HOLIN-LIKE PROTEIN CIDA"/>
    <property type="match status" value="1"/>
</dbReference>
<name>A0A4U0Z7Q8_9RHOB</name>
<dbReference type="Proteomes" id="UP000306340">
    <property type="component" value="Unassembled WGS sequence"/>
</dbReference>
<dbReference type="PANTHER" id="PTHR33931">
    <property type="entry name" value="HOLIN-LIKE PROTEIN CIDA-RELATED"/>
    <property type="match status" value="1"/>
</dbReference>
<keyword evidence="4 6" id="KW-1133">Transmembrane helix</keyword>
<dbReference type="RefSeq" id="WP_136791592.1">
    <property type="nucleotide sequence ID" value="NZ_SWAU01000029.1"/>
</dbReference>
<comment type="subcellular location">
    <subcellularLocation>
        <location evidence="1">Cell membrane</location>
        <topology evidence="1">Multi-pass membrane protein</topology>
    </subcellularLocation>
</comment>
<dbReference type="GO" id="GO:0005886">
    <property type="term" value="C:plasma membrane"/>
    <property type="evidence" value="ECO:0007669"/>
    <property type="project" value="UniProtKB-SubCell"/>
</dbReference>
<keyword evidence="3 6" id="KW-0812">Transmembrane</keyword>
<dbReference type="Pfam" id="PF03788">
    <property type="entry name" value="LrgA"/>
    <property type="match status" value="1"/>
</dbReference>
<evidence type="ECO:0000256" key="3">
    <source>
        <dbReference type="ARBA" id="ARBA00022692"/>
    </source>
</evidence>
<evidence type="ECO:0000256" key="1">
    <source>
        <dbReference type="ARBA" id="ARBA00004651"/>
    </source>
</evidence>
<reference evidence="7 8" key="1">
    <citation type="submission" date="2019-04" db="EMBL/GenBank/DDBJ databases">
        <title>Crypto-aerobic microbial life in anoxic (sulfidic) marine sediments.</title>
        <authorList>
            <person name="Bhattacharya S."/>
            <person name="Roy C."/>
            <person name="Mondal N."/>
            <person name="Sarkar J."/>
            <person name="Mandal S."/>
            <person name="Rameez M.J."/>
            <person name="Ghosh W."/>
        </authorList>
    </citation>
    <scope>NUCLEOTIDE SEQUENCE [LARGE SCALE GENOMIC DNA]</scope>
    <source>
        <strain evidence="7 8">SBBC</strain>
    </source>
</reference>
<comment type="caution">
    <text evidence="7">The sequence shown here is derived from an EMBL/GenBank/DDBJ whole genome shotgun (WGS) entry which is preliminary data.</text>
</comment>
<evidence type="ECO:0000256" key="4">
    <source>
        <dbReference type="ARBA" id="ARBA00022989"/>
    </source>
</evidence>
<keyword evidence="2" id="KW-1003">Cell membrane</keyword>
<evidence type="ECO:0000256" key="5">
    <source>
        <dbReference type="ARBA" id="ARBA00023136"/>
    </source>
</evidence>
<evidence type="ECO:0000256" key="6">
    <source>
        <dbReference type="SAM" id="Phobius"/>
    </source>
</evidence>
<evidence type="ECO:0000313" key="8">
    <source>
        <dbReference type="Proteomes" id="UP000306340"/>
    </source>
</evidence>
<dbReference type="AlphaFoldDB" id="A0A4U0Z7Q8"/>
<sequence>MIPHLALLLGLQLTGEVVARGLSLPVPGPILGLLLLLVIFAVRPGVATALRPTTRGLLGYMSLLFVPAGVGIVGHLDLFAQQGPALVLTLIGSTLLAIVAASLAFAGVARLTGAGDE</sequence>
<gene>
    <name evidence="7" type="ORF">FAZ78_05055</name>
</gene>
<proteinExistence type="predicted"/>
<feature type="transmembrane region" description="Helical" evidence="6">
    <location>
        <begin position="85"/>
        <end position="109"/>
    </location>
</feature>
<evidence type="ECO:0000256" key="2">
    <source>
        <dbReference type="ARBA" id="ARBA00022475"/>
    </source>
</evidence>
<organism evidence="7 8">
    <name type="scientific">Cereibacter changlensis</name>
    <dbReference type="NCBI Taxonomy" id="402884"/>
    <lineage>
        <taxon>Bacteria</taxon>
        <taxon>Pseudomonadati</taxon>
        <taxon>Pseudomonadota</taxon>
        <taxon>Alphaproteobacteria</taxon>
        <taxon>Rhodobacterales</taxon>
        <taxon>Paracoccaceae</taxon>
        <taxon>Cereibacter</taxon>
    </lineage>
</organism>
<dbReference type="EMBL" id="SWAU01000029">
    <property type="protein sequence ID" value="TKA97613.1"/>
    <property type="molecule type" value="Genomic_DNA"/>
</dbReference>
<feature type="transmembrane region" description="Helical" evidence="6">
    <location>
        <begin position="29"/>
        <end position="50"/>
    </location>
</feature>
<dbReference type="InterPro" id="IPR005538">
    <property type="entry name" value="LrgA/CidA"/>
</dbReference>
<evidence type="ECO:0000313" key="7">
    <source>
        <dbReference type="EMBL" id="TKA97613.1"/>
    </source>
</evidence>
<accession>A0A4U0Z7Q8</accession>
<protein>
    <submittedName>
        <fullName evidence="7">CidA/LrgA family protein</fullName>
    </submittedName>
</protein>